<reference evidence="2 3" key="1">
    <citation type="journal article" date="2017" name="ISME J.">
        <title>Energy and carbon metabolisms in a deep terrestrial subsurface fluid microbial community.</title>
        <authorList>
            <person name="Momper L."/>
            <person name="Jungbluth S.P."/>
            <person name="Lee M.D."/>
            <person name="Amend J.P."/>
        </authorList>
    </citation>
    <scope>NUCLEOTIDE SEQUENCE [LARGE SCALE GENOMIC DNA]</scope>
    <source>
        <strain evidence="2">SURF_29</strain>
    </source>
</reference>
<dbReference type="Proteomes" id="UP000285655">
    <property type="component" value="Unassembled WGS sequence"/>
</dbReference>
<protein>
    <submittedName>
        <fullName evidence="2">DNA-binding protein</fullName>
    </submittedName>
</protein>
<dbReference type="Pfam" id="PF12728">
    <property type="entry name" value="HTH_17"/>
    <property type="match status" value="1"/>
</dbReference>
<comment type="caution">
    <text evidence="2">The sequence shown here is derived from an EMBL/GenBank/DDBJ whole genome shotgun (WGS) entry which is preliminary data.</text>
</comment>
<gene>
    <name evidence="2" type="ORF">C4544_07405</name>
</gene>
<dbReference type="NCBIfam" id="TIGR01764">
    <property type="entry name" value="excise"/>
    <property type="match status" value="1"/>
</dbReference>
<keyword evidence="2" id="KW-0238">DNA-binding</keyword>
<feature type="domain" description="Helix-turn-helix" evidence="1">
    <location>
        <begin position="5"/>
        <end position="54"/>
    </location>
</feature>
<proteinExistence type="predicted"/>
<dbReference type="GO" id="GO:0003677">
    <property type="term" value="F:DNA binding"/>
    <property type="evidence" value="ECO:0007669"/>
    <property type="project" value="UniProtKB-KW"/>
</dbReference>
<dbReference type="AlphaFoldDB" id="A0A419DA18"/>
<dbReference type="InterPro" id="IPR009061">
    <property type="entry name" value="DNA-bd_dom_put_sf"/>
</dbReference>
<name>A0A419DA18_9BACT</name>
<dbReference type="SUPFAM" id="SSF46955">
    <property type="entry name" value="Putative DNA-binding domain"/>
    <property type="match status" value="1"/>
</dbReference>
<evidence type="ECO:0000313" key="3">
    <source>
        <dbReference type="Proteomes" id="UP000285655"/>
    </source>
</evidence>
<accession>A0A419DA18</accession>
<dbReference type="InterPro" id="IPR041657">
    <property type="entry name" value="HTH_17"/>
</dbReference>
<sequence length="62" mass="7150">MVEHLMSVKEVSELLSINPWGVYRLASCGKIPSIKIGKLRRFRESEILAWIEKHVEEAKKEG</sequence>
<organism evidence="2 3">
    <name type="scientific">candidate division WS5 bacterium</name>
    <dbReference type="NCBI Taxonomy" id="2093353"/>
    <lineage>
        <taxon>Bacteria</taxon>
        <taxon>candidate division WS5</taxon>
    </lineage>
</organism>
<evidence type="ECO:0000259" key="1">
    <source>
        <dbReference type="Pfam" id="PF12728"/>
    </source>
</evidence>
<evidence type="ECO:0000313" key="2">
    <source>
        <dbReference type="EMBL" id="RJO59902.1"/>
    </source>
</evidence>
<dbReference type="InterPro" id="IPR010093">
    <property type="entry name" value="SinI_DNA-bd"/>
</dbReference>
<dbReference type="EMBL" id="QZJW01000058">
    <property type="protein sequence ID" value="RJO59902.1"/>
    <property type="molecule type" value="Genomic_DNA"/>
</dbReference>